<keyword evidence="2" id="KW-1185">Reference proteome</keyword>
<comment type="caution">
    <text evidence="1">The sequence shown here is derived from an EMBL/GenBank/DDBJ whole genome shotgun (WGS) entry which is preliminary data.</text>
</comment>
<gene>
    <name evidence="1" type="ORF">F5148DRAFT_1290128</name>
</gene>
<name>A0ACC0TW49_9AGAM</name>
<sequence>MSPSPPAAAPLSAAKTVSKWTRTSIGTPSNDSQARYGRGLTDPPAEYGGATLVPATQNPPQWQGSQENSVIGAAPLGPSGPGRGERREIDPPTSTRTHVAKQARKRMHPPEQVSRTPSVRLDANVAAGNKAVSKWTSTTMGTPSNDSQARYVRGFTDVDVPAVYGGAASVPAAAAPSPPLLRGSQENGVIGAAPLGPSGPARRPGGRDRPADGKGDSHRETSEETNASRPEQQQLRPTPSVQLLARSQFISAPPSDNRNVSMTPSVPLVAPPPAAKIASTRTPVSMGTFPKDSHVSGLTDTPAEYGGAASVPAAQRPPH</sequence>
<reference evidence="1" key="1">
    <citation type="submission" date="2021-03" db="EMBL/GenBank/DDBJ databases">
        <title>Evolutionary priming and transition to the ectomycorrhizal habit in an iconic lineage of mushroom-forming fungi: is preadaptation a requirement?</title>
        <authorList>
            <consortium name="DOE Joint Genome Institute"/>
            <person name="Looney B.P."/>
            <person name="Miyauchi S."/>
            <person name="Morin E."/>
            <person name="Drula E."/>
            <person name="Courty P.E."/>
            <person name="Chicoki N."/>
            <person name="Fauchery L."/>
            <person name="Kohler A."/>
            <person name="Kuo A."/>
            <person name="LaButti K."/>
            <person name="Pangilinan J."/>
            <person name="Lipzen A."/>
            <person name="Riley R."/>
            <person name="Andreopoulos W."/>
            <person name="He G."/>
            <person name="Johnson J."/>
            <person name="Barry K.W."/>
            <person name="Grigoriev I.V."/>
            <person name="Nagy L."/>
            <person name="Hibbett D."/>
            <person name="Henrissat B."/>
            <person name="Matheny P.B."/>
            <person name="Labbe J."/>
            <person name="Martin A.F."/>
        </authorList>
    </citation>
    <scope>NUCLEOTIDE SEQUENCE</scope>
    <source>
        <strain evidence="1">BPL698</strain>
    </source>
</reference>
<accession>A0ACC0TW49</accession>
<proteinExistence type="predicted"/>
<protein>
    <submittedName>
        <fullName evidence="1">Uncharacterized protein</fullName>
    </submittedName>
</protein>
<dbReference type="EMBL" id="JAGFNK010000375">
    <property type="protein sequence ID" value="KAI9451480.1"/>
    <property type="molecule type" value="Genomic_DNA"/>
</dbReference>
<dbReference type="Proteomes" id="UP001207468">
    <property type="component" value="Unassembled WGS sequence"/>
</dbReference>
<evidence type="ECO:0000313" key="2">
    <source>
        <dbReference type="Proteomes" id="UP001207468"/>
    </source>
</evidence>
<evidence type="ECO:0000313" key="1">
    <source>
        <dbReference type="EMBL" id="KAI9451480.1"/>
    </source>
</evidence>
<organism evidence="1 2">
    <name type="scientific">Russula earlei</name>
    <dbReference type="NCBI Taxonomy" id="71964"/>
    <lineage>
        <taxon>Eukaryota</taxon>
        <taxon>Fungi</taxon>
        <taxon>Dikarya</taxon>
        <taxon>Basidiomycota</taxon>
        <taxon>Agaricomycotina</taxon>
        <taxon>Agaricomycetes</taxon>
        <taxon>Russulales</taxon>
        <taxon>Russulaceae</taxon>
        <taxon>Russula</taxon>
    </lineage>
</organism>